<dbReference type="EMBL" id="JBHFQA010000006">
    <property type="protein sequence ID" value="KAL2096801.1"/>
    <property type="molecule type" value="Genomic_DNA"/>
</dbReference>
<comment type="caution">
    <text evidence="2">The sequence shown here is derived from an EMBL/GenBank/DDBJ whole genome shotgun (WGS) entry which is preliminary data.</text>
</comment>
<proteinExistence type="predicted"/>
<keyword evidence="4" id="KW-1185">Reference proteome</keyword>
<dbReference type="SUPFAM" id="SSF56672">
    <property type="entry name" value="DNA/RNA polymerases"/>
    <property type="match status" value="1"/>
</dbReference>
<dbReference type="AlphaFoldDB" id="A0ABD1KC72"/>
<dbReference type="Gene3D" id="3.30.70.270">
    <property type="match status" value="1"/>
</dbReference>
<evidence type="ECO:0000313" key="4">
    <source>
        <dbReference type="Proteomes" id="UP001591681"/>
    </source>
</evidence>
<dbReference type="InterPro" id="IPR036397">
    <property type="entry name" value="RNaseH_sf"/>
</dbReference>
<name>A0ABD1KC72_9TELE</name>
<dbReference type="InterPro" id="IPR043502">
    <property type="entry name" value="DNA/RNA_pol_sf"/>
</dbReference>
<reference evidence="2 4" key="1">
    <citation type="submission" date="2024-09" db="EMBL/GenBank/DDBJ databases">
        <title>A chromosome-level genome assembly of Gray's grenadier anchovy, Coilia grayii.</title>
        <authorList>
            <person name="Fu Z."/>
        </authorList>
    </citation>
    <scope>NUCLEOTIDE SEQUENCE [LARGE SCALE GENOMIC DNA]</scope>
    <source>
        <strain evidence="2">G4</strain>
        <tissue evidence="2">Muscle</tissue>
    </source>
</reference>
<dbReference type="GO" id="GO:0006259">
    <property type="term" value="P:DNA metabolic process"/>
    <property type="evidence" value="ECO:0007669"/>
    <property type="project" value="UniProtKB-ARBA"/>
</dbReference>
<dbReference type="Gene3D" id="3.10.20.370">
    <property type="match status" value="1"/>
</dbReference>
<dbReference type="Gene3D" id="3.30.420.10">
    <property type="entry name" value="Ribonuclease H-like superfamily/Ribonuclease H"/>
    <property type="match status" value="1"/>
</dbReference>
<accession>A0ABD1KC72</accession>
<dbReference type="PANTHER" id="PTHR33064:SF37">
    <property type="entry name" value="RIBONUCLEASE H"/>
    <property type="match status" value="1"/>
</dbReference>
<protein>
    <recommendedName>
        <fullName evidence="1">Reverse transcriptase/retrotransposon-derived protein RNase H-like domain-containing protein</fullName>
    </recommendedName>
</protein>
<dbReference type="InterPro" id="IPR051320">
    <property type="entry name" value="Viral_Replic_Matur_Polypro"/>
</dbReference>
<sequence>MSLPAVVYLGRRISEGKREITIDCTTAIRKTPEPSSVKHLCSFLGLCNYNRAWVESKAEIAEPLTDLLKGSPESKAAIRLTEQQRQTFEDLKKALCEAPALGIPNIDRPFVLYVNEREGLMTAVLTQEHGGLQRPVGYYSSKLDTTALGFGPCLRAVQAIFLAIQAVASLVLDQQLTVRCPHTVNTLMSMKKIANVSDSLWGNWKAVLESPNMSIQKATISNPSTLIALTSAEEEDHKCKYLVALMDEEQPTKEDPLQSLDLMLYTDGSSMVINGVRCAGWAVTNDFEVVKSASMAPGTSAQ</sequence>
<gene>
    <name evidence="2" type="ORF">ACEWY4_006001</name>
    <name evidence="3" type="ORF">ACEWY4_006008</name>
</gene>
<dbReference type="InterPro" id="IPR041577">
    <property type="entry name" value="RT_RNaseH_2"/>
</dbReference>
<organism evidence="2 4">
    <name type="scientific">Coilia grayii</name>
    <name type="common">Gray's grenadier anchovy</name>
    <dbReference type="NCBI Taxonomy" id="363190"/>
    <lineage>
        <taxon>Eukaryota</taxon>
        <taxon>Metazoa</taxon>
        <taxon>Chordata</taxon>
        <taxon>Craniata</taxon>
        <taxon>Vertebrata</taxon>
        <taxon>Euteleostomi</taxon>
        <taxon>Actinopterygii</taxon>
        <taxon>Neopterygii</taxon>
        <taxon>Teleostei</taxon>
        <taxon>Clupei</taxon>
        <taxon>Clupeiformes</taxon>
        <taxon>Clupeoidei</taxon>
        <taxon>Engraulidae</taxon>
        <taxon>Coilinae</taxon>
        <taxon>Coilia</taxon>
    </lineage>
</organism>
<dbReference type="InterPro" id="IPR043128">
    <property type="entry name" value="Rev_trsase/Diguanyl_cyclase"/>
</dbReference>
<dbReference type="Proteomes" id="UP001591681">
    <property type="component" value="Unassembled WGS sequence"/>
</dbReference>
<dbReference type="EMBL" id="JBHFQA010000006">
    <property type="protein sequence ID" value="KAL2096794.1"/>
    <property type="molecule type" value="Genomic_DNA"/>
</dbReference>
<evidence type="ECO:0000313" key="2">
    <source>
        <dbReference type="EMBL" id="KAL2096794.1"/>
    </source>
</evidence>
<dbReference type="PANTHER" id="PTHR33064">
    <property type="entry name" value="POL PROTEIN"/>
    <property type="match status" value="1"/>
</dbReference>
<dbReference type="Pfam" id="PF17919">
    <property type="entry name" value="RT_RNaseH_2"/>
    <property type="match status" value="1"/>
</dbReference>
<feature type="domain" description="Reverse transcriptase/retrotransposon-derived protein RNase H-like" evidence="1">
    <location>
        <begin position="81"/>
        <end position="178"/>
    </location>
</feature>
<evidence type="ECO:0000313" key="3">
    <source>
        <dbReference type="EMBL" id="KAL2096801.1"/>
    </source>
</evidence>
<evidence type="ECO:0000259" key="1">
    <source>
        <dbReference type="Pfam" id="PF17919"/>
    </source>
</evidence>